<protein>
    <submittedName>
        <fullName evidence="2">Uncharacterized protein</fullName>
    </submittedName>
</protein>
<dbReference type="Gene3D" id="1.25.40.10">
    <property type="entry name" value="Tetratricopeptide repeat domain"/>
    <property type="match status" value="2"/>
</dbReference>
<dbReference type="Proteomes" id="UP000186894">
    <property type="component" value="Unassembled WGS sequence"/>
</dbReference>
<proteinExistence type="predicted"/>
<organism evidence="2 3">
    <name type="scientific">Rhizobium oryziradicis</name>
    <dbReference type="NCBI Taxonomy" id="1867956"/>
    <lineage>
        <taxon>Bacteria</taxon>
        <taxon>Pseudomonadati</taxon>
        <taxon>Pseudomonadota</taxon>
        <taxon>Alphaproteobacteria</taxon>
        <taxon>Hyphomicrobiales</taxon>
        <taxon>Rhizobiaceae</taxon>
        <taxon>Rhizobium/Agrobacterium group</taxon>
        <taxon>Rhizobium</taxon>
    </lineage>
</organism>
<dbReference type="SMART" id="SM00028">
    <property type="entry name" value="TPR"/>
    <property type="match status" value="4"/>
</dbReference>
<feature type="repeat" description="TPR" evidence="1">
    <location>
        <begin position="115"/>
        <end position="148"/>
    </location>
</feature>
<accession>A0A1Q8ZX20</accession>
<dbReference type="SUPFAM" id="SSF53756">
    <property type="entry name" value="UDP-Glycosyltransferase/glycogen phosphorylase"/>
    <property type="match status" value="1"/>
</dbReference>
<feature type="repeat" description="TPR" evidence="1">
    <location>
        <begin position="47"/>
        <end position="80"/>
    </location>
</feature>
<gene>
    <name evidence="2" type="ORF">BJF95_04325</name>
</gene>
<dbReference type="PANTHER" id="PTHR44809:SF1">
    <property type="entry name" value="PROTEIN O-MANNOSYL-TRANSFERASE TMTC1"/>
    <property type="match status" value="1"/>
</dbReference>
<dbReference type="EMBL" id="MKIM01000021">
    <property type="protein sequence ID" value="OLP46469.1"/>
    <property type="molecule type" value="Genomic_DNA"/>
</dbReference>
<dbReference type="Pfam" id="PF00515">
    <property type="entry name" value="TPR_1"/>
    <property type="match status" value="1"/>
</dbReference>
<comment type="caution">
    <text evidence="2">The sequence shown here is derived from an EMBL/GenBank/DDBJ whole genome shotgun (WGS) entry which is preliminary data.</text>
</comment>
<dbReference type="AlphaFoldDB" id="A0A1Q8ZX20"/>
<dbReference type="Gene3D" id="3.40.50.2000">
    <property type="entry name" value="Glycogen Phosphorylase B"/>
    <property type="match status" value="1"/>
</dbReference>
<evidence type="ECO:0000313" key="3">
    <source>
        <dbReference type="Proteomes" id="UP000186894"/>
    </source>
</evidence>
<dbReference type="PROSITE" id="PS50005">
    <property type="entry name" value="TPR"/>
    <property type="match status" value="2"/>
</dbReference>
<reference evidence="2 3" key="1">
    <citation type="submission" date="2016-09" db="EMBL/GenBank/DDBJ databases">
        <title>Rhizobium oryziradicis sp. nov., isolated from the root of rice.</title>
        <authorList>
            <person name="Zhao J."/>
            <person name="Zhang X."/>
        </authorList>
    </citation>
    <scope>NUCLEOTIDE SEQUENCE [LARGE SCALE GENOMIC DNA]</scope>
    <source>
        <strain evidence="2 3">N19</strain>
    </source>
</reference>
<dbReference type="Pfam" id="PF14559">
    <property type="entry name" value="TPR_19"/>
    <property type="match status" value="1"/>
</dbReference>
<name>A0A1Q8ZX20_9HYPH</name>
<evidence type="ECO:0000313" key="2">
    <source>
        <dbReference type="EMBL" id="OLP46469.1"/>
    </source>
</evidence>
<evidence type="ECO:0000256" key="1">
    <source>
        <dbReference type="PROSITE-ProRule" id="PRU00339"/>
    </source>
</evidence>
<dbReference type="InterPro" id="IPR019734">
    <property type="entry name" value="TPR_rpt"/>
</dbReference>
<dbReference type="InterPro" id="IPR011990">
    <property type="entry name" value="TPR-like_helical_dom_sf"/>
</dbReference>
<sequence>MTGSGQPAVTRSVEEWIAEAMSLEQAGRPDDAEQIIAFVLREKPDDVQALFQASLLSCKRKQMPQAIERLQRALTLAPDEPRLHRNMCELCRSQLQLDKALFHGQRAVELAPDDANTHYNLGVVHYDRMEIEAAIVCARRALALDPTMASAHFELAEALLLNGAFAEGWEEYEWRFDMPNSPQLLPPTHRPLWDGTPMPNGTLLLIGDQGFGDTIQFCRYIPEAAARCPNIIMACSAEMKPIVMQQKSGMQYVDRWDQVPTFDAYCPLSGLPRLFKTDLNAIPTPIPYLRPEAAKLAYWRARLEQLIPRGYQSVGIAWAGRPTHGNDYNRSMALRDLAPLSQLNNTVLVSLQMGPAIAQISDYYGAAPLINLGTEIADFTDTMAILAVIDHMVAVDTSIVHLAGAMGRPVSVLLPFAPDWRWLRDRNDSPWYPSVQLFRQRKSGVWSEPVHAIAHSLQASTRS</sequence>
<keyword evidence="1" id="KW-0802">TPR repeat</keyword>
<dbReference type="STRING" id="1867956.BJF95_04325"/>
<dbReference type="PANTHER" id="PTHR44809">
    <property type="match status" value="1"/>
</dbReference>
<dbReference type="SUPFAM" id="SSF48452">
    <property type="entry name" value="TPR-like"/>
    <property type="match status" value="1"/>
</dbReference>
<dbReference type="InterPro" id="IPR052943">
    <property type="entry name" value="TMTC_O-mannosyl-trnsfr"/>
</dbReference>
<keyword evidence="3" id="KW-1185">Reference proteome</keyword>